<dbReference type="InterPro" id="IPR018983">
    <property type="entry name" value="U3_snoRNA-assocProt_15_C"/>
</dbReference>
<dbReference type="GO" id="GO:0045943">
    <property type="term" value="P:positive regulation of transcription by RNA polymerase I"/>
    <property type="evidence" value="ECO:0007669"/>
    <property type="project" value="TreeGrafter"/>
</dbReference>
<evidence type="ECO:0000256" key="3">
    <source>
        <dbReference type="ARBA" id="ARBA00022574"/>
    </source>
</evidence>
<keyword evidence="2" id="KW-0698">rRNA processing</keyword>
<evidence type="ECO:0000256" key="5">
    <source>
        <dbReference type="ARBA" id="ARBA00023242"/>
    </source>
</evidence>
<protein>
    <recommendedName>
        <fullName evidence="6">U3 small nucleolar RNA-associated protein 15 C-terminal domain-containing protein</fullName>
    </recommendedName>
</protein>
<proteinExistence type="predicted"/>
<dbReference type="AlphaFoldDB" id="A0AAV5HM56"/>
<evidence type="ECO:0000256" key="1">
    <source>
        <dbReference type="ARBA" id="ARBA00004123"/>
    </source>
</evidence>
<comment type="caution">
    <text evidence="7">The sequence shown here is derived from an EMBL/GenBank/DDBJ whole genome shotgun (WGS) entry which is preliminary data.</text>
</comment>
<organism evidence="7 8">
    <name type="scientific">Rubroshorea leprosula</name>
    <dbReference type="NCBI Taxonomy" id="152421"/>
    <lineage>
        <taxon>Eukaryota</taxon>
        <taxon>Viridiplantae</taxon>
        <taxon>Streptophyta</taxon>
        <taxon>Embryophyta</taxon>
        <taxon>Tracheophyta</taxon>
        <taxon>Spermatophyta</taxon>
        <taxon>Magnoliopsida</taxon>
        <taxon>eudicotyledons</taxon>
        <taxon>Gunneridae</taxon>
        <taxon>Pentapetalae</taxon>
        <taxon>rosids</taxon>
        <taxon>malvids</taxon>
        <taxon>Malvales</taxon>
        <taxon>Dipterocarpaceae</taxon>
        <taxon>Rubroshorea</taxon>
    </lineage>
</organism>
<dbReference type="Proteomes" id="UP001054252">
    <property type="component" value="Unassembled WGS sequence"/>
</dbReference>
<dbReference type="PANTHER" id="PTHR19924">
    <property type="entry name" value="UTP15 U3 SMALL NUCLEOLAR RNA-ASSOCIATED PROTEIN 15 FAMILY MEMBER"/>
    <property type="match status" value="1"/>
</dbReference>
<evidence type="ECO:0000259" key="6">
    <source>
        <dbReference type="Pfam" id="PF09384"/>
    </source>
</evidence>
<keyword evidence="3" id="KW-0853">WD repeat</keyword>
<keyword evidence="5" id="KW-0539">Nucleus</keyword>
<sequence>MGQSLLGGGRTVTVENEVENILGFSSMAEPERWVLRSTYFRYFRRGQTEKPSEGDFLVMRTKKVKLAEHDKLLKKFRHKEALVSALGGKNPENVVAVRKELVAWKKLKKCVWNLHSEGLGLLLKFLQKHTTMPRYPSLLMGLIEEVVEMMRADNIRTSDAFKGQIRNLKWSVNEELRIRQSLQEIRGIIAPLLQIPGKR</sequence>
<dbReference type="GO" id="GO:0006364">
    <property type="term" value="P:rRNA processing"/>
    <property type="evidence" value="ECO:0007669"/>
    <property type="project" value="UniProtKB-KW"/>
</dbReference>
<reference evidence="7 8" key="1">
    <citation type="journal article" date="2021" name="Commun. Biol.">
        <title>The genome of Shorea leprosula (Dipterocarpaceae) highlights the ecological relevance of drought in aseasonal tropical rainforests.</title>
        <authorList>
            <person name="Ng K.K.S."/>
            <person name="Kobayashi M.J."/>
            <person name="Fawcett J.A."/>
            <person name="Hatakeyama M."/>
            <person name="Paape T."/>
            <person name="Ng C.H."/>
            <person name="Ang C.C."/>
            <person name="Tnah L.H."/>
            <person name="Lee C.T."/>
            <person name="Nishiyama T."/>
            <person name="Sese J."/>
            <person name="O'Brien M.J."/>
            <person name="Copetti D."/>
            <person name="Mohd Noor M.I."/>
            <person name="Ong R.C."/>
            <person name="Putra M."/>
            <person name="Sireger I.Z."/>
            <person name="Indrioko S."/>
            <person name="Kosugi Y."/>
            <person name="Izuno A."/>
            <person name="Isagi Y."/>
            <person name="Lee S.L."/>
            <person name="Shimizu K.K."/>
        </authorList>
    </citation>
    <scope>NUCLEOTIDE SEQUENCE [LARGE SCALE GENOMIC DNA]</scope>
    <source>
        <strain evidence="7">214</strain>
    </source>
</reference>
<keyword evidence="8" id="KW-1185">Reference proteome</keyword>
<evidence type="ECO:0000313" key="8">
    <source>
        <dbReference type="Proteomes" id="UP001054252"/>
    </source>
</evidence>
<evidence type="ECO:0000256" key="4">
    <source>
        <dbReference type="ARBA" id="ARBA00022737"/>
    </source>
</evidence>
<name>A0AAV5HM56_9ROSI</name>
<keyword evidence="4" id="KW-0677">Repeat</keyword>
<dbReference type="EMBL" id="BPVZ01000001">
    <property type="protein sequence ID" value="GKU86714.1"/>
    <property type="molecule type" value="Genomic_DNA"/>
</dbReference>
<feature type="domain" description="U3 small nucleolar RNA-associated protein 15 C-terminal" evidence="6">
    <location>
        <begin position="49"/>
        <end position="191"/>
    </location>
</feature>
<accession>A0AAV5HM56</accession>
<gene>
    <name evidence="7" type="ORF">SLEP1_g1203</name>
</gene>
<dbReference type="Pfam" id="PF09384">
    <property type="entry name" value="UTP15_C"/>
    <property type="match status" value="1"/>
</dbReference>
<comment type="subcellular location">
    <subcellularLocation>
        <location evidence="1">Nucleus</location>
    </subcellularLocation>
</comment>
<dbReference type="GO" id="GO:0005730">
    <property type="term" value="C:nucleolus"/>
    <property type="evidence" value="ECO:0007669"/>
    <property type="project" value="InterPro"/>
</dbReference>
<evidence type="ECO:0000313" key="7">
    <source>
        <dbReference type="EMBL" id="GKU86714.1"/>
    </source>
</evidence>
<evidence type="ECO:0000256" key="2">
    <source>
        <dbReference type="ARBA" id="ARBA00022552"/>
    </source>
</evidence>
<dbReference type="PANTHER" id="PTHR19924:SF26">
    <property type="entry name" value="U3 SMALL NUCLEOLAR RNA-ASSOCIATED PROTEIN 15 HOMOLOG"/>
    <property type="match status" value="1"/>
</dbReference>